<reference evidence="1" key="1">
    <citation type="submission" date="2021-02" db="EMBL/GenBank/DDBJ databases">
        <authorList>
            <person name="Dougan E. K."/>
            <person name="Rhodes N."/>
            <person name="Thang M."/>
            <person name="Chan C."/>
        </authorList>
    </citation>
    <scope>NUCLEOTIDE SEQUENCE</scope>
</reference>
<keyword evidence="2" id="KW-1185">Reference proteome</keyword>
<organism evidence="1 2">
    <name type="scientific">Symbiodinium necroappetens</name>
    <dbReference type="NCBI Taxonomy" id="1628268"/>
    <lineage>
        <taxon>Eukaryota</taxon>
        <taxon>Sar</taxon>
        <taxon>Alveolata</taxon>
        <taxon>Dinophyceae</taxon>
        <taxon>Suessiales</taxon>
        <taxon>Symbiodiniaceae</taxon>
        <taxon>Symbiodinium</taxon>
    </lineage>
</organism>
<gene>
    <name evidence="1" type="primary">eryA</name>
    <name evidence="1" type="ORF">SNEC2469_LOCUS31069</name>
</gene>
<protein>
    <submittedName>
        <fullName evidence="1">EryA protein</fullName>
    </submittedName>
</protein>
<evidence type="ECO:0000313" key="2">
    <source>
        <dbReference type="Proteomes" id="UP000601435"/>
    </source>
</evidence>
<evidence type="ECO:0000313" key="1">
    <source>
        <dbReference type="EMBL" id="CAE7911418.1"/>
    </source>
</evidence>
<accession>A0A813BMR1</accession>
<dbReference type="InterPro" id="IPR029058">
    <property type="entry name" value="AB_hydrolase_fold"/>
</dbReference>
<name>A0A813BMR1_9DINO</name>
<comment type="caution">
    <text evidence="1">The sequence shown here is derived from an EMBL/GenBank/DDBJ whole genome shotgun (WGS) entry which is preliminary data.</text>
</comment>
<dbReference type="AlphaFoldDB" id="A0A813BMR1"/>
<dbReference type="Gene3D" id="3.40.50.1820">
    <property type="entry name" value="alpha/beta hydrolase"/>
    <property type="match status" value="1"/>
</dbReference>
<sequence length="73" mass="8259">MNETVAERIVREFQALTFQDDKEVAHQLSSLSETPEVHKVPGTHFSMLHEPNVMKVAFKVLSALYSAEEEDEG</sequence>
<proteinExistence type="predicted"/>
<dbReference type="Proteomes" id="UP000601435">
    <property type="component" value="Unassembled WGS sequence"/>
</dbReference>
<dbReference type="EMBL" id="CAJNJA010074089">
    <property type="protein sequence ID" value="CAE7911418.1"/>
    <property type="molecule type" value="Genomic_DNA"/>
</dbReference>